<evidence type="ECO:0000256" key="1">
    <source>
        <dbReference type="SAM" id="MobiDB-lite"/>
    </source>
</evidence>
<dbReference type="PANTHER" id="PTHR35180">
    <property type="entry name" value="PROTEIN CBG06219"/>
    <property type="match status" value="1"/>
</dbReference>
<organism evidence="3 4">
    <name type="scientific">Trametes cubensis</name>
    <dbReference type="NCBI Taxonomy" id="1111947"/>
    <lineage>
        <taxon>Eukaryota</taxon>
        <taxon>Fungi</taxon>
        <taxon>Dikarya</taxon>
        <taxon>Basidiomycota</taxon>
        <taxon>Agaricomycotina</taxon>
        <taxon>Agaricomycetes</taxon>
        <taxon>Polyporales</taxon>
        <taxon>Polyporaceae</taxon>
        <taxon>Trametes</taxon>
    </lineage>
</organism>
<reference evidence="3" key="1">
    <citation type="submission" date="2022-11" db="EMBL/GenBank/DDBJ databases">
        <title>Genome Sequence of Cubamyces cubensis.</title>
        <authorList>
            <person name="Buettner E."/>
        </authorList>
    </citation>
    <scope>NUCLEOTIDE SEQUENCE</scope>
    <source>
        <strain evidence="3">MPL-01</strain>
    </source>
</reference>
<name>A0AAD7XFW6_9APHY</name>
<dbReference type="EMBL" id="JAPEVG010000003">
    <property type="protein sequence ID" value="KAJ8501932.1"/>
    <property type="molecule type" value="Genomic_DNA"/>
</dbReference>
<keyword evidence="2" id="KW-0732">Signal</keyword>
<feature type="compositionally biased region" description="Low complexity" evidence="1">
    <location>
        <begin position="27"/>
        <end position="40"/>
    </location>
</feature>
<comment type="caution">
    <text evidence="3">The sequence shown here is derived from an EMBL/GenBank/DDBJ whole genome shotgun (WGS) entry which is preliminary data.</text>
</comment>
<feature type="chain" id="PRO_5042059979" evidence="2">
    <location>
        <begin position="22"/>
        <end position="113"/>
    </location>
</feature>
<dbReference type="AlphaFoldDB" id="A0AAD7XFW6"/>
<accession>A0AAD7XFW6</accession>
<keyword evidence="4" id="KW-1185">Reference proteome</keyword>
<evidence type="ECO:0000313" key="3">
    <source>
        <dbReference type="EMBL" id="KAJ8501932.1"/>
    </source>
</evidence>
<proteinExistence type="predicted"/>
<dbReference type="PANTHER" id="PTHR35180:SF4">
    <property type="entry name" value="PROTEIN CBG06219"/>
    <property type="match status" value="1"/>
</dbReference>
<evidence type="ECO:0000313" key="4">
    <source>
        <dbReference type="Proteomes" id="UP001215151"/>
    </source>
</evidence>
<protein>
    <submittedName>
        <fullName evidence="3">Uncharacterized protein</fullName>
    </submittedName>
</protein>
<dbReference type="Proteomes" id="UP001215151">
    <property type="component" value="Unassembled WGS sequence"/>
</dbReference>
<gene>
    <name evidence="3" type="ORF">ONZ51_g303</name>
</gene>
<evidence type="ECO:0000256" key="2">
    <source>
        <dbReference type="SAM" id="SignalP"/>
    </source>
</evidence>
<feature type="region of interest" description="Disordered" evidence="1">
    <location>
        <begin position="26"/>
        <end position="45"/>
    </location>
</feature>
<sequence>MKTLATFFLSLAVLVSVGVDARATTKAEAASSADPATPTANHTQSHALETAFTSNEKVARYYSVQCVWYGTSPFCAGECPQGFVQDGEPSSHGSGFPCWTGTKVLCCPLNNGP</sequence>
<feature type="signal peptide" evidence="2">
    <location>
        <begin position="1"/>
        <end position="21"/>
    </location>
</feature>